<evidence type="ECO:0000256" key="3">
    <source>
        <dbReference type="ARBA" id="ARBA00022692"/>
    </source>
</evidence>
<dbReference type="OrthoDB" id="2148490at2759"/>
<evidence type="ECO:0000256" key="5">
    <source>
        <dbReference type="ARBA" id="ARBA00023136"/>
    </source>
</evidence>
<evidence type="ECO:0000256" key="2">
    <source>
        <dbReference type="ARBA" id="ARBA00010583"/>
    </source>
</evidence>
<keyword evidence="5" id="KW-0472">Membrane</keyword>
<gene>
    <name evidence="8" type="ORF">E2562_014088</name>
</gene>
<evidence type="ECO:0000313" key="8">
    <source>
        <dbReference type="EMBL" id="KAF0912501.1"/>
    </source>
</evidence>
<evidence type="ECO:0000256" key="6">
    <source>
        <dbReference type="RuleBase" id="RU003945"/>
    </source>
</evidence>
<evidence type="ECO:0000313" key="9">
    <source>
        <dbReference type="Proteomes" id="UP000479710"/>
    </source>
</evidence>
<keyword evidence="9" id="KW-1185">Reference proteome</keyword>
<dbReference type="InterPro" id="IPR047196">
    <property type="entry name" value="YidC_ALB_C"/>
</dbReference>
<comment type="similarity">
    <text evidence="2">Belongs to the OXA1/ALB3/YidC (TC 2.A.9.2) family.</text>
</comment>
<organism evidence="8 9">
    <name type="scientific">Oryza meyeriana var. granulata</name>
    <dbReference type="NCBI Taxonomy" id="110450"/>
    <lineage>
        <taxon>Eukaryota</taxon>
        <taxon>Viridiplantae</taxon>
        <taxon>Streptophyta</taxon>
        <taxon>Embryophyta</taxon>
        <taxon>Tracheophyta</taxon>
        <taxon>Spermatophyta</taxon>
        <taxon>Magnoliopsida</taxon>
        <taxon>Liliopsida</taxon>
        <taxon>Poales</taxon>
        <taxon>Poaceae</taxon>
        <taxon>BOP clade</taxon>
        <taxon>Oryzoideae</taxon>
        <taxon>Oryzeae</taxon>
        <taxon>Oryzinae</taxon>
        <taxon>Oryza</taxon>
        <taxon>Oryza meyeriana</taxon>
    </lineage>
</organism>
<dbReference type="PANTHER" id="PTHR12428">
    <property type="entry name" value="OXA1"/>
    <property type="match status" value="1"/>
</dbReference>
<keyword evidence="3 6" id="KW-0812">Transmembrane</keyword>
<dbReference type="Pfam" id="PF02096">
    <property type="entry name" value="60KD_IMP"/>
    <property type="match status" value="1"/>
</dbReference>
<dbReference type="GO" id="GO:0051205">
    <property type="term" value="P:protein insertion into membrane"/>
    <property type="evidence" value="ECO:0007669"/>
    <property type="project" value="TreeGrafter"/>
</dbReference>
<dbReference type="PANTHER" id="PTHR12428:SF14">
    <property type="entry name" value="ALBINO3-LIKE PROTEIN 1, CHLOROPLASTIC"/>
    <property type="match status" value="1"/>
</dbReference>
<accession>A0A6G1DJD0</accession>
<keyword evidence="4" id="KW-1133">Transmembrane helix</keyword>
<dbReference type="GO" id="GO:0010027">
    <property type="term" value="P:thylakoid membrane organization"/>
    <property type="evidence" value="ECO:0007669"/>
    <property type="project" value="TreeGrafter"/>
</dbReference>
<comment type="subcellular location">
    <subcellularLocation>
        <location evidence="1 6">Membrane</location>
        <topology evidence="1 6">Multi-pass membrane protein</topology>
    </subcellularLocation>
</comment>
<dbReference type="NCBIfam" id="TIGR03592">
    <property type="entry name" value="yidC_oxa1_cterm"/>
    <property type="match status" value="1"/>
</dbReference>
<dbReference type="AlphaFoldDB" id="A0A6G1DJD0"/>
<evidence type="ECO:0000256" key="4">
    <source>
        <dbReference type="ARBA" id="ARBA00022989"/>
    </source>
</evidence>
<name>A0A6G1DJD0_9ORYZ</name>
<dbReference type="Proteomes" id="UP000479710">
    <property type="component" value="Unassembled WGS sequence"/>
</dbReference>
<comment type="caution">
    <text evidence="8">The sequence shown here is derived from an EMBL/GenBank/DDBJ whole genome shotgun (WGS) entry which is preliminary data.</text>
</comment>
<protein>
    <recommendedName>
        <fullName evidence="7">Membrane insertase YidC/Oxa/ALB C-terminal domain-containing protein</fullName>
    </recommendedName>
</protein>
<sequence length="288" mass="30635">MDSHLLARPRALALALHPASRAPRVSRFRRPSPRLVLLRPVAALGGGGGGGGGGFADVGELFGRVEAFLYTVADAAVSASPEVVQGGGAKEATGDWLSGITNSMETVLKVLKDGLSALHVPYPYGFAIILLTVLVKAATFPLTKKQVESAIAMRSLQPQVKAIQERYAGDQERIQLETARLYKLSGVDPLAGCLPTLVTIPVWIGLYRALSNVANEGLLTEGFFWIPSLAGPTTIAARQSGQGISWLFPFTDGHPPLGWSDTLAYLVLPVLLVISQYVSSQVMQPPQI</sequence>
<evidence type="ECO:0000259" key="7">
    <source>
        <dbReference type="Pfam" id="PF02096"/>
    </source>
</evidence>
<proteinExistence type="inferred from homology"/>
<reference evidence="8 9" key="1">
    <citation type="submission" date="2019-11" db="EMBL/GenBank/DDBJ databases">
        <title>Whole genome sequence of Oryza granulata.</title>
        <authorList>
            <person name="Li W."/>
        </authorList>
    </citation>
    <scope>NUCLEOTIDE SEQUENCE [LARGE SCALE GENOMIC DNA]</scope>
    <source>
        <strain evidence="9">cv. Menghai</strain>
        <tissue evidence="8">Leaf</tissue>
    </source>
</reference>
<dbReference type="EMBL" id="SPHZ02000006">
    <property type="protein sequence ID" value="KAF0912501.1"/>
    <property type="molecule type" value="Genomic_DNA"/>
</dbReference>
<feature type="domain" description="Membrane insertase YidC/Oxa/ALB C-terminal" evidence="7">
    <location>
        <begin position="124"/>
        <end position="284"/>
    </location>
</feature>
<evidence type="ECO:0000256" key="1">
    <source>
        <dbReference type="ARBA" id="ARBA00004141"/>
    </source>
</evidence>
<dbReference type="GO" id="GO:0009535">
    <property type="term" value="C:chloroplast thylakoid membrane"/>
    <property type="evidence" value="ECO:0007669"/>
    <property type="project" value="TreeGrafter"/>
</dbReference>
<dbReference type="CDD" id="cd20070">
    <property type="entry name" value="5TM_YidC_Alb3"/>
    <property type="match status" value="1"/>
</dbReference>
<dbReference type="GO" id="GO:0072598">
    <property type="term" value="P:protein localization to chloroplast"/>
    <property type="evidence" value="ECO:0007669"/>
    <property type="project" value="TreeGrafter"/>
</dbReference>
<dbReference type="InterPro" id="IPR001708">
    <property type="entry name" value="YidC/ALB3/OXA1/COX18"/>
</dbReference>
<comment type="similarity">
    <text evidence="6">Belongs to the OXA1/ALB3/YidC family.</text>
</comment>
<dbReference type="GO" id="GO:0032977">
    <property type="term" value="F:membrane insertase activity"/>
    <property type="evidence" value="ECO:0007669"/>
    <property type="project" value="InterPro"/>
</dbReference>
<dbReference type="InterPro" id="IPR028055">
    <property type="entry name" value="YidC/Oxa/ALB_C"/>
</dbReference>